<evidence type="ECO:0000256" key="1">
    <source>
        <dbReference type="ARBA" id="ARBA00022729"/>
    </source>
</evidence>
<dbReference type="Proteomes" id="UP000681586">
    <property type="component" value="Unassembled WGS sequence"/>
</dbReference>
<feature type="compositionally biased region" description="Polar residues" evidence="2">
    <location>
        <begin position="913"/>
        <end position="927"/>
    </location>
</feature>
<dbReference type="Gene3D" id="2.60.40.10">
    <property type="entry name" value="Immunoglobulins"/>
    <property type="match status" value="6"/>
</dbReference>
<feature type="compositionally biased region" description="Polar residues" evidence="2">
    <location>
        <begin position="1368"/>
        <end position="1382"/>
    </location>
</feature>
<evidence type="ECO:0000313" key="6">
    <source>
        <dbReference type="Proteomes" id="UP000681586"/>
    </source>
</evidence>
<keyword evidence="6" id="KW-1185">Reference proteome</keyword>
<comment type="caution">
    <text evidence="5">The sequence shown here is derived from an EMBL/GenBank/DDBJ whole genome shotgun (WGS) entry which is preliminary data.</text>
</comment>
<dbReference type="EMBL" id="JAGXBM010000002">
    <property type="protein sequence ID" value="MBS3696320.1"/>
    <property type="molecule type" value="Genomic_DNA"/>
</dbReference>
<evidence type="ECO:0000259" key="3">
    <source>
        <dbReference type="Pfam" id="PF04650"/>
    </source>
</evidence>
<feature type="domain" description="Rib" evidence="4">
    <location>
        <begin position="588"/>
        <end position="662"/>
    </location>
</feature>
<feature type="region of interest" description="Disordered" evidence="2">
    <location>
        <begin position="797"/>
        <end position="818"/>
    </location>
</feature>
<feature type="compositionally biased region" description="Polar residues" evidence="2">
    <location>
        <begin position="711"/>
        <end position="726"/>
    </location>
</feature>
<feature type="compositionally biased region" description="Polar residues" evidence="2">
    <location>
        <begin position="48"/>
        <end position="67"/>
    </location>
</feature>
<dbReference type="InterPro" id="IPR015919">
    <property type="entry name" value="Cadherin-like_sf"/>
</dbReference>
<reference evidence="5 6" key="1">
    <citation type="submission" date="2021-05" db="EMBL/GenBank/DDBJ databases">
        <title>Staphylococcus fleurettii isolated from lake water in First Nation community in Manitoba, Canada.</title>
        <authorList>
            <person name="Bashar S."/>
            <person name="Murdock A."/>
            <person name="Patidar R."/>
            <person name="Golding G."/>
            <person name="Farenhorst A."/>
            <person name="Kumar A."/>
        </authorList>
    </citation>
    <scope>NUCLEOTIDE SEQUENCE [LARGE SCALE GENOMIC DNA]</scope>
    <source>
        <strain evidence="5 6">SF002</strain>
    </source>
</reference>
<dbReference type="NCBIfam" id="TIGR02331">
    <property type="entry name" value="rib_alpha"/>
    <property type="match status" value="1"/>
</dbReference>
<dbReference type="InterPro" id="IPR013783">
    <property type="entry name" value="Ig-like_fold"/>
</dbReference>
<evidence type="ECO:0000256" key="2">
    <source>
        <dbReference type="SAM" id="MobiDB-lite"/>
    </source>
</evidence>
<feature type="region of interest" description="Disordered" evidence="2">
    <location>
        <begin position="688"/>
        <end position="726"/>
    </location>
</feature>
<dbReference type="Pfam" id="PF04650">
    <property type="entry name" value="YSIRK_signal"/>
    <property type="match status" value="1"/>
</dbReference>
<feature type="compositionally biased region" description="Acidic residues" evidence="2">
    <location>
        <begin position="91"/>
        <end position="102"/>
    </location>
</feature>
<feature type="region of interest" description="Disordered" evidence="2">
    <location>
        <begin position="1084"/>
        <end position="1139"/>
    </location>
</feature>
<protein>
    <submittedName>
        <fullName evidence="5">YSIRK-type signal peptide-containing protein</fullName>
    </submittedName>
</protein>
<dbReference type="SUPFAM" id="SSF49313">
    <property type="entry name" value="Cadherin-like"/>
    <property type="match status" value="1"/>
</dbReference>
<dbReference type="InterPro" id="IPR059115">
    <property type="entry name" value="Rib"/>
</dbReference>
<evidence type="ECO:0000259" key="4">
    <source>
        <dbReference type="Pfam" id="PF08428"/>
    </source>
</evidence>
<feature type="compositionally biased region" description="Low complexity" evidence="2">
    <location>
        <begin position="68"/>
        <end position="80"/>
    </location>
</feature>
<feature type="compositionally biased region" description="Polar residues" evidence="2">
    <location>
        <begin position="1004"/>
        <end position="1018"/>
    </location>
</feature>
<feature type="compositionally biased region" description="Polar residues" evidence="2">
    <location>
        <begin position="149"/>
        <end position="186"/>
    </location>
</feature>
<dbReference type="InterPro" id="IPR012706">
    <property type="entry name" value="Rib_alpha_Esp_rpt"/>
</dbReference>
<feature type="non-terminal residue" evidence="5">
    <location>
        <position position="1423"/>
    </location>
</feature>
<gene>
    <name evidence="5" type="ORF">JJQ58_02335</name>
</gene>
<feature type="compositionally biased region" description="Basic and acidic residues" evidence="2">
    <location>
        <begin position="108"/>
        <end position="146"/>
    </location>
</feature>
<feature type="domain" description="YSIRK Gram-positive signal peptide" evidence="3">
    <location>
        <begin position="7"/>
        <end position="30"/>
    </location>
</feature>
<feature type="compositionally biased region" description="Polar residues" evidence="2">
    <location>
        <begin position="1277"/>
        <end position="1291"/>
    </location>
</feature>
<dbReference type="RefSeq" id="WP_203153277.1">
    <property type="nucleotide sequence ID" value="NZ_JAEPSA010000001.1"/>
</dbReference>
<feature type="region of interest" description="Disordered" evidence="2">
    <location>
        <begin position="48"/>
        <end position="222"/>
    </location>
</feature>
<feature type="region of interest" description="Disordered" evidence="2">
    <location>
        <begin position="994"/>
        <end position="1058"/>
    </location>
</feature>
<feature type="region of interest" description="Disordered" evidence="2">
    <location>
        <begin position="1187"/>
        <end position="1208"/>
    </location>
</feature>
<accession>A0ABS5MK71</accession>
<evidence type="ECO:0000313" key="5">
    <source>
        <dbReference type="EMBL" id="MBS3696320.1"/>
    </source>
</evidence>
<organism evidence="5 6">
    <name type="scientific">Mammaliicoccus fleurettii</name>
    <dbReference type="NCBI Taxonomy" id="150056"/>
    <lineage>
        <taxon>Bacteria</taxon>
        <taxon>Bacillati</taxon>
        <taxon>Bacillota</taxon>
        <taxon>Bacilli</taxon>
        <taxon>Bacillales</taxon>
        <taxon>Staphylococcaceae</taxon>
        <taxon>Mammaliicoccus</taxon>
    </lineage>
</organism>
<keyword evidence="1" id="KW-0732">Signal</keyword>
<feature type="region of interest" description="Disordered" evidence="2">
    <location>
        <begin position="1357"/>
        <end position="1423"/>
    </location>
</feature>
<dbReference type="NCBIfam" id="TIGR01168">
    <property type="entry name" value="YSIRK_signal"/>
    <property type="match status" value="1"/>
</dbReference>
<feature type="compositionally biased region" description="Polar residues" evidence="2">
    <location>
        <begin position="1187"/>
        <end position="1200"/>
    </location>
</feature>
<dbReference type="Pfam" id="PF08428">
    <property type="entry name" value="Rib"/>
    <property type="match status" value="1"/>
</dbReference>
<dbReference type="Gene3D" id="3.30.420.430">
    <property type="match status" value="2"/>
</dbReference>
<feature type="region of interest" description="Disordered" evidence="2">
    <location>
        <begin position="1254"/>
        <end position="1305"/>
    </location>
</feature>
<feature type="region of interest" description="Disordered" evidence="2">
    <location>
        <begin position="897"/>
        <end position="936"/>
    </location>
</feature>
<name>A0ABS5MK71_9STAP</name>
<sequence length="1423" mass="152542">MDNQRRLQKFSIRKYTIGTCSILIGTLLFLGNPSDKAFASEKNIDVTNQEESVKPTETTNDTSNELSNQNTNENVEQNNEAPTDKIKTNEQIEEQSIVEETDNQTSKVENETTQEEKNTENSTYKEENKLNKDTIVTKENNKELDKPVNNVNQSIKASTTTNTVDQHNSSSQQTPHSEIKTNLTEPENNKKTIIEKNNSNEAIQNRNNNEINNTNNNENNVTPKIVKATEVRTNKMTVEEFKKLSPREIFSIDFEELKNLNIQAFYSDLTRAQQKALALNKSFQSYYGNIYPAPSLSMFRAAQGPYPTGIAQEYDFGPLGDRDFGGNNQGDQFHLLAAMQLENVAREGDNAVIRDKIRFNDNSANRGSMKYYFAASEGNIKILRLEKNGQSINTNNVYTEDLNKTFKLKRPQIYNDITRDFIHPLTSQVKVVYGKRSDKIIVEFEVRVPLTTLLSKYEDPTDTSTGDHKFKSFVIGAGGLNTAIRNKQNTFRVRGVYNTTISPTIHTDLTEKANTKTPVVVYSLPGLAIKLYDKSNNVIGEGIVQSNGKAPITPTVDIPAGDVTARIVTKGRELFPSAPKVATRKETDADRHNPTAINQTVEINETPSVDQSISLPSGTPNGTRYEYITQIDTQTVGDKNATVRVTYPDNSYDDVPVVIEVIDTTPPVAPTLQNKTNERNVAIQPITIPNATDNSGDVEPSSVTGLPPGLTYNSQTKQITGTPTTEGTSRISVKYVDPSGNSIGKNFKFTVVDTTPPNKPVIQTDLTGKAGTTPTIAVNAEPRSNVKLYDKDGNKIGKGVTNDQGMAEITPTKPLPEGDITAKATDNAEIPNTSDASDPVKATDTTAPAKPVITTDLIGQAHMTPIISVNAEPGSTVELFDKDGNKIGEGVTNDQGVAEITPTTPLPEGNITAKATDNAQSPNTSDASDPIKATDTTAPAKPVITTDLTGKGGTKDPIVVNAEPHSKVELFDKDGNKIGEGIANDQGVAEITPTIPLPEGNITAKATDNAETPNTSDASDPVKSKDITPPSKPLIQTDLTDKGGTKDPITVTTDPGNKVEIFDKDGNKIGEGVANDQGVAEIIPTTPLPEGNITAKATDNAETPNTSDASDPVKSKDTTPPSKPVIQTDLTDKGGTKDPIVVNAEPHSKVELFDKDGNKIGEGIANDQGVAEITPTMPLPEGNITAKATDNAETPNTSDASDPIKATDTTAPLKPVITTDLTGKGGTKDPIVVNAEPHSKVELFDKDGNKIGKGVTNDQGVAEITPTTPLPEGNITAKATDNAETPNTSDASDPIKATDTTAPTKPVITTDLSGKAHMTPTISVNAEPGSNVELFDKDGNKIGEAIANDQGVAEITPTTPLPEGNITAKATDNAQSPNTSDASDPIKATDTTAPAKPVITTDLTGKGGTKDPIVVNAEPHSKV</sequence>
<proteinExistence type="predicted"/>
<dbReference type="InterPro" id="IPR005877">
    <property type="entry name" value="YSIRK_signal_dom"/>
</dbReference>
<feature type="compositionally biased region" description="Low complexity" evidence="2">
    <location>
        <begin position="195"/>
        <end position="220"/>
    </location>
</feature>
<feature type="compositionally biased region" description="Polar residues" evidence="2">
    <location>
        <begin position="1095"/>
        <end position="1109"/>
    </location>
</feature>